<evidence type="ECO:0000313" key="4">
    <source>
        <dbReference type="EMBL" id="QCO08216.1"/>
    </source>
</evidence>
<protein>
    <recommendedName>
        <fullName evidence="2">UPF0301 protein D3868_03640</fullName>
    </recommendedName>
</protein>
<reference evidence="3 6" key="2">
    <citation type="submission" date="2023-11" db="EMBL/GenBank/DDBJ databases">
        <title>MicrobeMod: A computational toolkit for identifying prokaryotic methylation and restriction-modification with nanopore sequencing.</title>
        <authorList>
            <person name="Crits-Christoph A."/>
            <person name="Kang S.C."/>
            <person name="Lee H."/>
            <person name="Ostrov N."/>
        </authorList>
    </citation>
    <scope>NUCLEOTIDE SEQUENCE [LARGE SCALE GENOMIC DNA]</scope>
    <source>
        <strain evidence="3 6">ATCC 29145</strain>
    </source>
</reference>
<evidence type="ECO:0000313" key="5">
    <source>
        <dbReference type="Proteomes" id="UP000298774"/>
    </source>
</evidence>
<gene>
    <name evidence="4" type="ORF">D3868_03640</name>
    <name evidence="3" type="ORF">SIM66_24705</name>
</gene>
<dbReference type="InterPro" id="IPR003774">
    <property type="entry name" value="AlgH-like"/>
</dbReference>
<sequence>MPHLTKSSDYLTGQLLIAMPGMTDPRFQRTVIYMCAHNEDGAMGLVVNRLFGSVTFEDLLEQLEIEIQEPIANMPVHYGGPVESGRGFVLHSTDYVRDGTLVVDDEVALTATIDILRAISEDRGPRRNILLLGYAGWGPGQLDAEIQANGWLNVPCDETLLFDPELDTKWERSIAKLGVSLSMLSAEAGHA</sequence>
<comment type="similarity">
    <text evidence="1 2">Belongs to the UPF0301 (AlgH) family.</text>
</comment>
<dbReference type="SUPFAM" id="SSF143456">
    <property type="entry name" value="VC0467-like"/>
    <property type="match status" value="1"/>
</dbReference>
<dbReference type="NCBIfam" id="NF001268">
    <property type="entry name" value="PRK00228.1-4"/>
    <property type="match status" value="1"/>
</dbReference>
<keyword evidence="6" id="KW-1185">Reference proteome</keyword>
<dbReference type="Gene3D" id="3.40.1740.10">
    <property type="entry name" value="VC0467-like"/>
    <property type="match status" value="1"/>
</dbReference>
<dbReference type="Proteomes" id="UP000298774">
    <property type="component" value="Chromosome"/>
</dbReference>
<dbReference type="RefSeq" id="WP_014240841.1">
    <property type="nucleotide sequence ID" value="NZ_CP012914.1"/>
</dbReference>
<dbReference type="Pfam" id="PF02622">
    <property type="entry name" value="DUF179"/>
    <property type="match status" value="1"/>
</dbReference>
<proteinExistence type="inferred from homology"/>
<organism evidence="4 5">
    <name type="scientific">Azospirillum brasilense</name>
    <dbReference type="NCBI Taxonomy" id="192"/>
    <lineage>
        <taxon>Bacteria</taxon>
        <taxon>Pseudomonadati</taxon>
        <taxon>Pseudomonadota</taxon>
        <taxon>Alphaproteobacteria</taxon>
        <taxon>Rhodospirillales</taxon>
        <taxon>Azospirillaceae</taxon>
        <taxon>Azospirillum</taxon>
    </lineage>
</organism>
<accession>A0A0P0ED53</accession>
<reference evidence="4 5" key="1">
    <citation type="submission" date="2018-09" db="EMBL/GenBank/DDBJ databases">
        <title>Whole genome based analysis of evolution and adaptive divergence in Indian and Brazilian strains of Azospirillum brasilense.</title>
        <authorList>
            <person name="Singh C."/>
            <person name="Tripathi A.K."/>
        </authorList>
    </citation>
    <scope>NUCLEOTIDE SEQUENCE [LARGE SCALE GENOMIC DNA]</scope>
    <source>
        <strain evidence="4 5">MTCC4038</strain>
    </source>
</reference>
<evidence type="ECO:0000313" key="3">
    <source>
        <dbReference type="EMBL" id="MDX5954378.1"/>
    </source>
</evidence>
<evidence type="ECO:0000256" key="1">
    <source>
        <dbReference type="ARBA" id="ARBA00009600"/>
    </source>
</evidence>
<dbReference type="PANTHER" id="PTHR30327">
    <property type="entry name" value="UNCHARACTERIZED PROTEIN YQGE"/>
    <property type="match status" value="1"/>
</dbReference>
<dbReference type="GO" id="GO:0005829">
    <property type="term" value="C:cytosol"/>
    <property type="evidence" value="ECO:0007669"/>
    <property type="project" value="TreeGrafter"/>
</dbReference>
<dbReference type="Proteomes" id="UP001277471">
    <property type="component" value="Unassembled WGS sequence"/>
</dbReference>
<dbReference type="AlphaFoldDB" id="A0A0P0ED53"/>
<evidence type="ECO:0000313" key="6">
    <source>
        <dbReference type="Proteomes" id="UP001277471"/>
    </source>
</evidence>
<dbReference type="HAMAP" id="MF_00758">
    <property type="entry name" value="UPF0301"/>
    <property type="match status" value="1"/>
</dbReference>
<dbReference type="PANTHER" id="PTHR30327:SF1">
    <property type="entry name" value="UPF0301 PROTEIN YQGE"/>
    <property type="match status" value="1"/>
</dbReference>
<evidence type="ECO:0000256" key="2">
    <source>
        <dbReference type="HAMAP-Rule" id="MF_00758"/>
    </source>
</evidence>
<dbReference type="EMBL" id="JAWXYC010000004">
    <property type="protein sequence ID" value="MDX5954378.1"/>
    <property type="molecule type" value="Genomic_DNA"/>
</dbReference>
<name>A0A0P0ED53_AZOBR</name>
<dbReference type="GeneID" id="56452760"/>
<dbReference type="KEGG" id="abf:AMK58_09455"/>
<dbReference type="EMBL" id="CP032339">
    <property type="protein sequence ID" value="QCO08216.1"/>
    <property type="molecule type" value="Genomic_DNA"/>
</dbReference>